<keyword evidence="2" id="KW-1185">Reference proteome</keyword>
<accession>A0A5C6BAG0</accession>
<dbReference type="AlphaFoldDB" id="A0A5C6BAG0"/>
<protein>
    <submittedName>
        <fullName evidence="1">Uncharacterized protein</fullName>
    </submittedName>
</protein>
<sequence length="79" mass="8870">MIVLNAHPVAHSRVELVFGRRFADLSWTFSHASWLKAFYSVIRLPLPASCFDTAGASSPILKLLDRGICLDLQLARLCW</sequence>
<organism evidence="1 2">
    <name type="scientific">Stieleria varia</name>
    <dbReference type="NCBI Taxonomy" id="2528005"/>
    <lineage>
        <taxon>Bacteria</taxon>
        <taxon>Pseudomonadati</taxon>
        <taxon>Planctomycetota</taxon>
        <taxon>Planctomycetia</taxon>
        <taxon>Pirellulales</taxon>
        <taxon>Pirellulaceae</taxon>
        <taxon>Stieleria</taxon>
    </lineage>
</organism>
<dbReference type="Proteomes" id="UP000320176">
    <property type="component" value="Unassembled WGS sequence"/>
</dbReference>
<evidence type="ECO:0000313" key="2">
    <source>
        <dbReference type="Proteomes" id="UP000320176"/>
    </source>
</evidence>
<proteinExistence type="predicted"/>
<reference evidence="1 2" key="1">
    <citation type="submission" date="2019-02" db="EMBL/GenBank/DDBJ databases">
        <title>Deep-cultivation of Planctomycetes and their phenomic and genomic characterization uncovers novel biology.</title>
        <authorList>
            <person name="Wiegand S."/>
            <person name="Jogler M."/>
            <person name="Boedeker C."/>
            <person name="Pinto D."/>
            <person name="Vollmers J."/>
            <person name="Rivas-Marin E."/>
            <person name="Kohn T."/>
            <person name="Peeters S.H."/>
            <person name="Heuer A."/>
            <person name="Rast P."/>
            <person name="Oberbeckmann S."/>
            <person name="Bunk B."/>
            <person name="Jeske O."/>
            <person name="Meyerdierks A."/>
            <person name="Storesund J.E."/>
            <person name="Kallscheuer N."/>
            <person name="Luecker S."/>
            <person name="Lage O.M."/>
            <person name="Pohl T."/>
            <person name="Merkel B.J."/>
            <person name="Hornburger P."/>
            <person name="Mueller R.-W."/>
            <person name="Bruemmer F."/>
            <person name="Labrenz M."/>
            <person name="Spormann A.M."/>
            <person name="Op Den Camp H."/>
            <person name="Overmann J."/>
            <person name="Amann R."/>
            <person name="Jetten M.S.M."/>
            <person name="Mascher T."/>
            <person name="Medema M.H."/>
            <person name="Devos D.P."/>
            <person name="Kaster A.-K."/>
            <person name="Ovreas L."/>
            <person name="Rohde M."/>
            <person name="Galperin M.Y."/>
            <person name="Jogler C."/>
        </authorList>
    </citation>
    <scope>NUCLEOTIDE SEQUENCE [LARGE SCALE GENOMIC DNA]</scope>
    <source>
        <strain evidence="1 2">Pla52n</strain>
    </source>
</reference>
<name>A0A5C6BAG0_9BACT</name>
<gene>
    <name evidence="1" type="ORF">Pla52n_08380</name>
</gene>
<evidence type="ECO:0000313" key="1">
    <source>
        <dbReference type="EMBL" id="TWU08256.1"/>
    </source>
</evidence>
<dbReference type="EMBL" id="SJPN01000001">
    <property type="protein sequence ID" value="TWU08256.1"/>
    <property type="molecule type" value="Genomic_DNA"/>
</dbReference>
<comment type="caution">
    <text evidence="1">The sequence shown here is derived from an EMBL/GenBank/DDBJ whole genome shotgun (WGS) entry which is preliminary data.</text>
</comment>